<sequence length="1263" mass="141304">MEVNVPTAEDHCRISILVRTIGPRTATTFNRLIERLSRVEAIQVSDNPKRVILANFITQANPELTKFGDLQAHRKIFGFLGVSQNAFSAANSIQSSLRASVESDLRNEDNYNSKPLDPSILHSALVRTRSTNDGTYSLDNVCETYNRYKQELQGGLVDSRCVVFGFNDATCGIESREVLSFNSLEDSEDFENGVRELIRSIYFILESRRIDRSFEKMEDPPFPTLPEEEKTRIGTENRQSKSFKRKCIGRLRKQVADYALLTGLPSLALDSYTNAIENLKASADLLWLGAAYEGFACAAMAIKYNETADRWKKQATIHRVSTMTPEQMRDLQEKTQHNLGVTIGHQRYRSDEDQRAVATAAAAAAQLIEQDLQQRKQGKKTWALLNSDKSPTGRSMTPEEILEKFILALEHYERFSFASTIEYECMVRASSVYRHHRRYIEAEAFLREHVGKYLDDSFTLFDNTMKAHICMVYANVFKEVYPILYRSLPGYGVVDATRESSINGPVAVQVKAMHEVYMSALRANFYDAAIRHLCYILQVYFPELDNVAAVKMLDELSKLIQSLPKTHSLAQHISLDQSGIILPPLQMTRFPTLSDFKIVRLSSQLAPRVISIADESQKIFIYSPFQNETESNDTYWVTNCGCEVSVKVINPLPVDLTVKNLALLTEGCSFEAVPVRLTLTPYTPGTQPTEIKLLGMPRAPGKLTITGYSCEVLGVRNVCSIKEILPKPVEDSKNSKSSYTVEVLQELPLLTLESSLQRAPTTEDNAEAVAEITVFSGQTFTHSIFVVNTSESMTIKSVKLDIRQPTVFGPPLIELTNMSLKKEEGDIKPFARIENLKPKERREIQFQIFGIDPSSISDDKSNGEEQKVLIKPAFTTSMDTLNETTMSFNDQTPLSQRNSIVSFTDDTLNVSNLSISTQDHHDLIPYTGRLLTADFIFRYVAGIEGLDGVQYERTSRLPLAICIVPAVTVSKWHVLPGDSASTRYVVIDVANSTDLDAELTYSTDKRMIGMQPKEICRVPVLCPCCPDVSSRSFREATQYDSHVRQKQEIDILRRSLDSHIAKHLQIRWAIPQLNYIGIVPIGSVLAEVEFLKQLVVPTVSVYVTVNGKVHTNDDDISVKIGELIELEMTVSSVLKGTKPINGELSLKCFQDLANGKPPIDRPENVVFCGPLKVPIVIESIPPDSDSSIPSTSAISVENQPSENGHLEPPKKETAAQFSFLFLYEGTHKIRPVIGKSTNAGEPSLAEDEIFVPTITFNVITKVS</sequence>
<evidence type="ECO:0000313" key="2">
    <source>
        <dbReference type="WBParaSite" id="ES5_v2.g18515.t1"/>
    </source>
</evidence>
<reference evidence="2" key="1">
    <citation type="submission" date="2022-11" db="UniProtKB">
        <authorList>
            <consortium name="WormBaseParasite"/>
        </authorList>
    </citation>
    <scope>IDENTIFICATION</scope>
</reference>
<dbReference type="Proteomes" id="UP000887579">
    <property type="component" value="Unplaced"/>
</dbReference>
<protein>
    <submittedName>
        <fullName evidence="2">Trafficking protein particle complex subunit 11</fullName>
    </submittedName>
</protein>
<proteinExistence type="predicted"/>
<name>A0AC34FME8_9BILA</name>
<organism evidence="1 2">
    <name type="scientific">Panagrolaimus sp. ES5</name>
    <dbReference type="NCBI Taxonomy" id="591445"/>
    <lineage>
        <taxon>Eukaryota</taxon>
        <taxon>Metazoa</taxon>
        <taxon>Ecdysozoa</taxon>
        <taxon>Nematoda</taxon>
        <taxon>Chromadorea</taxon>
        <taxon>Rhabditida</taxon>
        <taxon>Tylenchina</taxon>
        <taxon>Panagrolaimomorpha</taxon>
        <taxon>Panagrolaimoidea</taxon>
        <taxon>Panagrolaimidae</taxon>
        <taxon>Panagrolaimus</taxon>
    </lineage>
</organism>
<accession>A0AC34FME8</accession>
<dbReference type="WBParaSite" id="ES5_v2.g18515.t1">
    <property type="protein sequence ID" value="ES5_v2.g18515.t1"/>
    <property type="gene ID" value="ES5_v2.g18515"/>
</dbReference>
<evidence type="ECO:0000313" key="1">
    <source>
        <dbReference type="Proteomes" id="UP000887579"/>
    </source>
</evidence>